<protein>
    <submittedName>
        <fullName evidence="2">RimJ/RimL family protein N-acetyltransferase</fullName>
    </submittedName>
</protein>
<evidence type="ECO:0000313" key="3">
    <source>
        <dbReference type="Proteomes" id="UP000622552"/>
    </source>
</evidence>
<dbReference type="RefSeq" id="WP_233472712.1">
    <property type="nucleotide sequence ID" value="NZ_BONS01000005.1"/>
</dbReference>
<dbReference type="PROSITE" id="PS51186">
    <property type="entry name" value="GNAT"/>
    <property type="match status" value="2"/>
</dbReference>
<dbReference type="InterPro" id="IPR016181">
    <property type="entry name" value="Acyl_CoA_acyltransferase"/>
</dbReference>
<name>A0A8J7KNM2_9ACTN</name>
<dbReference type="SUPFAM" id="SSF55729">
    <property type="entry name" value="Acyl-CoA N-acyltransferases (Nat)"/>
    <property type="match status" value="2"/>
</dbReference>
<dbReference type="Gene3D" id="3.40.630.30">
    <property type="match status" value="2"/>
</dbReference>
<dbReference type="Proteomes" id="UP000622552">
    <property type="component" value="Unassembled WGS sequence"/>
</dbReference>
<gene>
    <name evidence="2" type="ORF">IW245_006600</name>
</gene>
<accession>A0A8J7KNM2</accession>
<dbReference type="PANTHER" id="PTHR43441:SF10">
    <property type="entry name" value="ACETYLTRANSFERASE"/>
    <property type="match status" value="1"/>
</dbReference>
<proteinExistence type="predicted"/>
<feature type="domain" description="N-acetyltransferase" evidence="1">
    <location>
        <begin position="184"/>
        <end position="350"/>
    </location>
</feature>
<dbReference type="InterPro" id="IPR051908">
    <property type="entry name" value="Ribosomal_N-acetyltransferase"/>
</dbReference>
<dbReference type="GO" id="GO:0005737">
    <property type="term" value="C:cytoplasm"/>
    <property type="evidence" value="ECO:0007669"/>
    <property type="project" value="TreeGrafter"/>
</dbReference>
<evidence type="ECO:0000313" key="2">
    <source>
        <dbReference type="EMBL" id="MBG6140406.1"/>
    </source>
</evidence>
<dbReference type="CDD" id="cd04301">
    <property type="entry name" value="NAT_SF"/>
    <property type="match status" value="1"/>
</dbReference>
<dbReference type="PANTHER" id="PTHR43441">
    <property type="entry name" value="RIBOSOMAL-PROTEIN-SERINE ACETYLTRANSFERASE"/>
    <property type="match status" value="1"/>
</dbReference>
<reference evidence="2" key="1">
    <citation type="submission" date="2020-11" db="EMBL/GenBank/DDBJ databases">
        <title>Sequencing the genomes of 1000 actinobacteria strains.</title>
        <authorList>
            <person name="Klenk H.-P."/>
        </authorList>
    </citation>
    <scope>NUCLEOTIDE SEQUENCE</scope>
    <source>
        <strain evidence="2">DSM 45356</strain>
    </source>
</reference>
<comment type="caution">
    <text evidence="2">The sequence shown here is derived from an EMBL/GenBank/DDBJ whole genome shotgun (WGS) entry which is preliminary data.</text>
</comment>
<dbReference type="AlphaFoldDB" id="A0A8J7KNM2"/>
<organism evidence="2 3">
    <name type="scientific">Longispora fulva</name>
    <dbReference type="NCBI Taxonomy" id="619741"/>
    <lineage>
        <taxon>Bacteria</taxon>
        <taxon>Bacillati</taxon>
        <taxon>Actinomycetota</taxon>
        <taxon>Actinomycetes</taxon>
        <taxon>Micromonosporales</taxon>
        <taxon>Micromonosporaceae</taxon>
        <taxon>Longispora</taxon>
    </lineage>
</organism>
<feature type="domain" description="N-acetyltransferase" evidence="1">
    <location>
        <begin position="2"/>
        <end position="161"/>
    </location>
</feature>
<dbReference type="EMBL" id="JADOUF010000001">
    <property type="protein sequence ID" value="MBG6140406.1"/>
    <property type="molecule type" value="Genomic_DNA"/>
</dbReference>
<keyword evidence="3" id="KW-1185">Reference proteome</keyword>
<dbReference type="Pfam" id="PF13302">
    <property type="entry name" value="Acetyltransf_3"/>
    <property type="match status" value="2"/>
</dbReference>
<dbReference type="GO" id="GO:0008999">
    <property type="term" value="F:protein-N-terminal-alanine acetyltransferase activity"/>
    <property type="evidence" value="ECO:0007669"/>
    <property type="project" value="TreeGrafter"/>
</dbReference>
<sequence>MISLRPLRDGDAEDLVAACNDPLIQRFVPTLPAPYTREHALWWIRDGAPTVAARGGQIWAIVDPSDDRLLGSVATQPGTLGYWVAPWARRRGVATEATRQGTAWAFAHGYERLELTTHPENVISQRVALAAGFRSEGLRRAAEQSRGGGRHDMLVWSRLPSDPPGPTRRLIPDLPGGALTDGVVTLTPVGPADAGEMFALRNLPEVVASNVPPVELSRAEVEERCRLAPGTWLTGINVDLTIREAATGAFVGEIGLFYHEPPTQQAMIGYAALPAFRGKGYTTRAANLIADWAFTQVGVMRLIAGTAPENAGSQRVLEKAGFVREGYTRSRLPGPDGTRIDDVLWARLPA</sequence>
<evidence type="ECO:0000259" key="1">
    <source>
        <dbReference type="PROSITE" id="PS51186"/>
    </source>
</evidence>
<dbReference type="InterPro" id="IPR000182">
    <property type="entry name" value="GNAT_dom"/>
</dbReference>
<dbReference type="GO" id="GO:1990189">
    <property type="term" value="F:protein N-terminal-serine acetyltransferase activity"/>
    <property type="evidence" value="ECO:0007669"/>
    <property type="project" value="TreeGrafter"/>
</dbReference>